<dbReference type="GO" id="GO:0042578">
    <property type="term" value="F:phosphoric ester hydrolase activity"/>
    <property type="evidence" value="ECO:0007669"/>
    <property type="project" value="UniProtKB-ARBA"/>
</dbReference>
<proteinExistence type="predicted"/>
<dbReference type="Gene3D" id="3.40.720.10">
    <property type="entry name" value="Alkaline Phosphatase, subunit A"/>
    <property type="match status" value="2"/>
</dbReference>
<name>A0A541B7L6_9NOCA</name>
<accession>A0A541B7L6</accession>
<dbReference type="EMBL" id="VIGH01000006">
    <property type="protein sequence ID" value="TQF68288.1"/>
    <property type="molecule type" value="Genomic_DNA"/>
</dbReference>
<dbReference type="AlphaFoldDB" id="A0A541B7L6"/>
<dbReference type="GO" id="GO:0009395">
    <property type="term" value="P:phospholipid catabolic process"/>
    <property type="evidence" value="ECO:0007669"/>
    <property type="project" value="TreeGrafter"/>
</dbReference>
<protein>
    <submittedName>
        <fullName evidence="4">Phosphoesterase</fullName>
    </submittedName>
</protein>
<keyword evidence="1" id="KW-0964">Secreted</keyword>
<evidence type="ECO:0000313" key="4">
    <source>
        <dbReference type="EMBL" id="TQF68288.1"/>
    </source>
</evidence>
<reference evidence="4 5" key="1">
    <citation type="submission" date="2019-06" db="EMBL/GenBank/DDBJ databases">
        <title>Rhodococcus spaelei sp. nov., isolated from a cave.</title>
        <authorList>
            <person name="Lee S.D."/>
        </authorList>
    </citation>
    <scope>NUCLEOTIDE SEQUENCE [LARGE SCALE GENOMIC DNA]</scope>
    <source>
        <strain evidence="4 5">C9-5</strain>
    </source>
</reference>
<evidence type="ECO:0000256" key="1">
    <source>
        <dbReference type="ARBA" id="ARBA00022525"/>
    </source>
</evidence>
<sequence>MTTGLGAIDHIVVLMLENRSFDHMLGYLYHDTGNVSPHGDPYEGLTGTETCAGVDGTAVPVFPITASTPNAYFMPGADPGEGFVATNQQLFATTSPPPGATPSMQGFVTDYAQAVAANAAKHWYVVPGTTPDMIMGCHTPQTLPVLSALARGYAVCDRWFGSAPTETMPNRAFACAATSQGHLDDVTKSFTVPSIFGLLGQHTLSWKIYGYNRKPLTRLNFPDTAAATAGNIGLFTDFQHDAAAGSLPAFAFLEPSWNSTGNSQHPNYNVALGEQLILDTYRAVFAGPGWPQTLLIVTYDEHGGCYDHVPPPGGATPPDDSVGEYGFDFTRFGPRVPTVLASPLIKPGTVFRLPDTATPFDHTSILATVEHRWSLPALTRRDAAAADVGAALNLDAARTDDPLAGVTAPEAPATPAALAAQPAHLDQVREELEARSTLR</sequence>
<keyword evidence="2" id="KW-0378">Hydrolase</keyword>
<comment type="caution">
    <text evidence="4">The sequence shown here is derived from an EMBL/GenBank/DDBJ whole genome shotgun (WGS) entry which is preliminary data.</text>
</comment>
<dbReference type="Proteomes" id="UP000316256">
    <property type="component" value="Unassembled WGS sequence"/>
</dbReference>
<dbReference type="OrthoDB" id="4181857at2"/>
<dbReference type="Pfam" id="PF04185">
    <property type="entry name" value="Phosphoesterase"/>
    <property type="match status" value="1"/>
</dbReference>
<keyword evidence="3" id="KW-0843">Virulence</keyword>
<organism evidence="4 5">
    <name type="scientific">Rhodococcus spelaei</name>
    <dbReference type="NCBI Taxonomy" id="2546320"/>
    <lineage>
        <taxon>Bacteria</taxon>
        <taxon>Bacillati</taxon>
        <taxon>Actinomycetota</taxon>
        <taxon>Actinomycetes</taxon>
        <taxon>Mycobacteriales</taxon>
        <taxon>Nocardiaceae</taxon>
        <taxon>Rhodococcus</taxon>
    </lineage>
</organism>
<gene>
    <name evidence="4" type="ORF">FK531_14365</name>
</gene>
<dbReference type="PANTHER" id="PTHR31956">
    <property type="entry name" value="NON-SPECIFIC PHOSPHOLIPASE C4-RELATED"/>
    <property type="match status" value="1"/>
</dbReference>
<dbReference type="PANTHER" id="PTHR31956:SF1">
    <property type="entry name" value="NON-SPECIFIC PHOSPHOLIPASE C1"/>
    <property type="match status" value="1"/>
</dbReference>
<dbReference type="RefSeq" id="WP_142100456.1">
    <property type="nucleotide sequence ID" value="NZ_VIGH01000006.1"/>
</dbReference>
<evidence type="ECO:0000313" key="5">
    <source>
        <dbReference type="Proteomes" id="UP000316256"/>
    </source>
</evidence>
<dbReference type="InterPro" id="IPR007312">
    <property type="entry name" value="Phosphoesterase"/>
</dbReference>
<evidence type="ECO:0000256" key="3">
    <source>
        <dbReference type="ARBA" id="ARBA00023026"/>
    </source>
</evidence>
<evidence type="ECO:0000256" key="2">
    <source>
        <dbReference type="ARBA" id="ARBA00022801"/>
    </source>
</evidence>
<dbReference type="InterPro" id="IPR017850">
    <property type="entry name" value="Alkaline_phosphatase_core_sf"/>
</dbReference>
<keyword evidence="5" id="KW-1185">Reference proteome</keyword>